<dbReference type="InterPro" id="IPR006860">
    <property type="entry name" value="FecR"/>
</dbReference>
<dbReference type="KEGG" id="acek:FLP30_04290"/>
<reference evidence="3 4" key="1">
    <citation type="submission" date="2019-09" db="EMBL/GenBank/DDBJ databases">
        <title>Genome sequencing of strain KACC 21233.</title>
        <authorList>
            <person name="Heo J."/>
            <person name="Kim S.-J."/>
            <person name="Kim J.-S."/>
            <person name="Hong S.-B."/>
            <person name="Kwon S.-W."/>
        </authorList>
    </citation>
    <scope>NUCLEOTIDE SEQUENCE [LARGE SCALE GENOMIC DNA]</scope>
    <source>
        <strain evidence="3 4">KACC 21233</strain>
    </source>
</reference>
<protein>
    <submittedName>
        <fullName evidence="3">DUF4880 domain-containing protein</fullName>
    </submittedName>
</protein>
<gene>
    <name evidence="3" type="ORF">FLP30_04290</name>
</gene>
<dbReference type="InterPro" id="IPR012373">
    <property type="entry name" value="Ferrdict_sens_TM"/>
</dbReference>
<dbReference type="PIRSF" id="PIRSF018266">
    <property type="entry name" value="FecR"/>
    <property type="match status" value="1"/>
</dbReference>
<evidence type="ECO:0000259" key="1">
    <source>
        <dbReference type="Pfam" id="PF04773"/>
    </source>
</evidence>
<dbReference type="OrthoDB" id="7339213at2"/>
<keyword evidence="4" id="KW-1185">Reference proteome</keyword>
<dbReference type="PANTHER" id="PTHR30273">
    <property type="entry name" value="PERIPLASMIC SIGNAL SENSOR AND SIGMA FACTOR ACTIVATOR FECR-RELATED"/>
    <property type="match status" value="1"/>
</dbReference>
<dbReference type="Gene3D" id="2.60.120.1440">
    <property type="match status" value="1"/>
</dbReference>
<dbReference type="InterPro" id="IPR032623">
    <property type="entry name" value="FecR_N"/>
</dbReference>
<feature type="domain" description="FecR N-terminal" evidence="2">
    <location>
        <begin position="65"/>
        <end position="103"/>
    </location>
</feature>
<name>A0A5C1YLA9_9PROT</name>
<proteinExistence type="predicted"/>
<feature type="domain" description="FecR protein" evidence="1">
    <location>
        <begin position="168"/>
        <end position="259"/>
    </location>
</feature>
<evidence type="ECO:0000313" key="3">
    <source>
        <dbReference type="EMBL" id="QEO17056.1"/>
    </source>
</evidence>
<dbReference type="Pfam" id="PF16220">
    <property type="entry name" value="DUF4880"/>
    <property type="match status" value="1"/>
</dbReference>
<organism evidence="3 4">
    <name type="scientific">Acetobacter vaccinii</name>
    <dbReference type="NCBI Taxonomy" id="2592655"/>
    <lineage>
        <taxon>Bacteria</taxon>
        <taxon>Pseudomonadati</taxon>
        <taxon>Pseudomonadota</taxon>
        <taxon>Alphaproteobacteria</taxon>
        <taxon>Acetobacterales</taxon>
        <taxon>Acetobacteraceae</taxon>
        <taxon>Acetobacter</taxon>
    </lineage>
</organism>
<dbReference type="GO" id="GO:0016989">
    <property type="term" value="F:sigma factor antagonist activity"/>
    <property type="evidence" value="ECO:0007669"/>
    <property type="project" value="TreeGrafter"/>
</dbReference>
<sequence>MPFGPAKPPWTPSPLRPAKTQRCENRIFRAVSYQRVPTARGTLPFRHVAPMHTPLTEDDPHAVSEATQFLILLVDDPTDTALHARIQQWRKASPTHDAAWQSLVTIWHLAGDIGPVALPLPATPAPLPPQSLAGAWRPLWQAGAVAMVCMLGLGFVLGSDIRLALQADYQTGTAENRVVLLPDGSTATLGARSAIALDYTPRQRQVRILAGEVFFTIRHDTARPFVTRAGKMTARDIGTRFNVNKSDRQIEVAVSEGCVGLAYAALAEQRLNAGDAVSIDVRTGTLQTFHVDPTEVGSWRQDRLTVSDATVATVVETLRRYYPGFILTYGSRLEHAHIAGTYDLTDIPGALRAVAAPAHVAVRGLGAHVLLIGGRAP</sequence>
<evidence type="ECO:0000259" key="2">
    <source>
        <dbReference type="Pfam" id="PF16220"/>
    </source>
</evidence>
<dbReference type="AlphaFoldDB" id="A0A5C1YLA9"/>
<dbReference type="EMBL" id="CP043506">
    <property type="protein sequence ID" value="QEO17056.1"/>
    <property type="molecule type" value="Genomic_DNA"/>
</dbReference>
<dbReference type="Pfam" id="PF04773">
    <property type="entry name" value="FecR"/>
    <property type="match status" value="1"/>
</dbReference>
<accession>A0A5C1YLA9</accession>
<dbReference type="Proteomes" id="UP000324536">
    <property type="component" value="Chromosome"/>
</dbReference>
<evidence type="ECO:0000313" key="4">
    <source>
        <dbReference type="Proteomes" id="UP000324536"/>
    </source>
</evidence>
<dbReference type="PANTHER" id="PTHR30273:SF2">
    <property type="entry name" value="PROTEIN FECR"/>
    <property type="match status" value="1"/>
</dbReference>